<feature type="transmembrane region" description="Helical" evidence="2">
    <location>
        <begin position="299"/>
        <end position="317"/>
    </location>
</feature>
<feature type="region of interest" description="Disordered" evidence="1">
    <location>
        <begin position="376"/>
        <end position="453"/>
    </location>
</feature>
<feature type="compositionally biased region" description="Basic and acidic residues" evidence="1">
    <location>
        <begin position="82"/>
        <end position="91"/>
    </location>
</feature>
<name>W7TJG3_9STRA</name>
<dbReference type="OrthoDB" id="10400015at2759"/>
<protein>
    <submittedName>
        <fullName evidence="3">Uncharacterized protein</fullName>
    </submittedName>
</protein>
<sequence length="453" mass="49819">MRPVYYPPFLLTLPCARLHRQSNVSNQVEMPPKKSSLKSAAKEEAIREQQKRISERTKSLSKALKAAPTRDEDAMDVDEEGGERQEKEKGRARGRPRSAGSVKSMDSETTSTRSSGTSRSKSKTKTSSAVKRKSVSPVERLTKKQAIEDASNAIKARSNAHSSLMASSSSAFSHRKVSASVQATAPARGRGIPSKRLGAVKPVQLRAKEEEEEEEEAEEEEEVVIAPWRSARHSVLRVSALTRRRVAVPLAASPQPPGRARADRLRPEEELDVAKEQATENAVKPMGVLLRLGYAMFRLVGYAVVILTVAFTLHLSFEAYHVMTPLCFYDSYSDGKVLSGQSGKTCKTVVPCPPLFLCHGGQIRGLAGMIPEKVNDSASISSESQTEVPEHVKEGLSLNAQRNSPDEKDQLQDAGEEEGGMGLEEKGNRDSPEVDWKAEEEEENEREGEEEER</sequence>
<evidence type="ECO:0000313" key="3">
    <source>
        <dbReference type="EMBL" id="EWM27220.1"/>
    </source>
</evidence>
<dbReference type="EMBL" id="AZIL01000517">
    <property type="protein sequence ID" value="EWM27220.1"/>
    <property type="molecule type" value="Genomic_DNA"/>
</dbReference>
<organism evidence="3 4">
    <name type="scientific">Nannochloropsis gaditana</name>
    <dbReference type="NCBI Taxonomy" id="72520"/>
    <lineage>
        <taxon>Eukaryota</taxon>
        <taxon>Sar</taxon>
        <taxon>Stramenopiles</taxon>
        <taxon>Ochrophyta</taxon>
        <taxon>Eustigmatophyceae</taxon>
        <taxon>Eustigmatales</taxon>
        <taxon>Monodopsidaceae</taxon>
        <taxon>Nannochloropsis</taxon>
    </lineage>
</organism>
<feature type="compositionally biased region" description="Basic residues" evidence="1">
    <location>
        <begin position="120"/>
        <end position="134"/>
    </location>
</feature>
<keyword evidence="4" id="KW-1185">Reference proteome</keyword>
<evidence type="ECO:0000256" key="1">
    <source>
        <dbReference type="SAM" id="MobiDB-lite"/>
    </source>
</evidence>
<keyword evidence="2" id="KW-0812">Transmembrane</keyword>
<gene>
    <name evidence="3" type="ORF">Naga_100010g108</name>
</gene>
<evidence type="ECO:0000256" key="2">
    <source>
        <dbReference type="SAM" id="Phobius"/>
    </source>
</evidence>
<dbReference type="AlphaFoldDB" id="W7TJG3"/>
<feature type="compositionally biased region" description="Low complexity" evidence="1">
    <location>
        <begin position="97"/>
        <end position="119"/>
    </location>
</feature>
<dbReference type="Proteomes" id="UP000019335">
    <property type="component" value="Chromosome 7"/>
</dbReference>
<feature type="compositionally biased region" description="Acidic residues" evidence="1">
    <location>
        <begin position="438"/>
        <end position="453"/>
    </location>
</feature>
<accession>W7TJG3</accession>
<feature type="region of interest" description="Disordered" evidence="1">
    <location>
        <begin position="24"/>
        <end position="150"/>
    </location>
</feature>
<evidence type="ECO:0000313" key="4">
    <source>
        <dbReference type="Proteomes" id="UP000019335"/>
    </source>
</evidence>
<feature type="compositionally biased region" description="Polar residues" evidence="1">
    <location>
        <begin position="376"/>
        <end position="387"/>
    </location>
</feature>
<reference evidence="3 4" key="1">
    <citation type="journal article" date="2014" name="Mol. Plant">
        <title>Chromosome Scale Genome Assembly and Transcriptome Profiling of Nannochloropsis gaditana in Nitrogen Depletion.</title>
        <authorList>
            <person name="Corteggiani Carpinelli E."/>
            <person name="Telatin A."/>
            <person name="Vitulo N."/>
            <person name="Forcato C."/>
            <person name="D'Angelo M."/>
            <person name="Schiavon R."/>
            <person name="Vezzi A."/>
            <person name="Giacometti G.M."/>
            <person name="Morosinotto T."/>
            <person name="Valle G."/>
        </authorList>
    </citation>
    <scope>NUCLEOTIDE SEQUENCE [LARGE SCALE GENOMIC DNA]</scope>
    <source>
        <strain evidence="3 4">B-31</strain>
    </source>
</reference>
<keyword evidence="2" id="KW-0472">Membrane</keyword>
<comment type="caution">
    <text evidence="3">The sequence shown here is derived from an EMBL/GenBank/DDBJ whole genome shotgun (WGS) entry which is preliminary data.</text>
</comment>
<feature type="compositionally biased region" description="Basic and acidic residues" evidence="1">
    <location>
        <begin position="423"/>
        <end position="437"/>
    </location>
</feature>
<feature type="compositionally biased region" description="Basic and acidic residues" evidence="1">
    <location>
        <begin position="40"/>
        <end position="58"/>
    </location>
</feature>
<proteinExistence type="predicted"/>
<keyword evidence="2" id="KW-1133">Transmembrane helix</keyword>